<keyword evidence="1" id="KW-0812">Transmembrane</keyword>
<evidence type="ECO:0000313" key="3">
    <source>
        <dbReference type="Proteomes" id="UP000606115"/>
    </source>
</evidence>
<accession>A0ABQ2DVG3</accession>
<dbReference type="RefSeq" id="WP_188687479.1">
    <property type="nucleotide sequence ID" value="NZ_BMKX01000015.1"/>
</dbReference>
<keyword evidence="1" id="KW-1133">Transmembrane helix</keyword>
<keyword evidence="3" id="KW-1185">Reference proteome</keyword>
<dbReference type="EMBL" id="BMKX01000015">
    <property type="protein sequence ID" value="GGJ74478.1"/>
    <property type="molecule type" value="Genomic_DNA"/>
</dbReference>
<sequence>MSPLAIVTLIVAAYCVIIVLFTLGLGRLFRYTEVKHEEMMRNHDRAA</sequence>
<comment type="caution">
    <text evidence="2">The sequence shown here is derived from an EMBL/GenBank/DDBJ whole genome shotgun (WGS) entry which is preliminary data.</text>
</comment>
<protein>
    <submittedName>
        <fullName evidence="2">Uncharacterized protein</fullName>
    </submittedName>
</protein>
<organism evidence="2 3">
    <name type="scientific">Glutamicibacter ardleyensis</name>
    <dbReference type="NCBI Taxonomy" id="225894"/>
    <lineage>
        <taxon>Bacteria</taxon>
        <taxon>Bacillati</taxon>
        <taxon>Actinomycetota</taxon>
        <taxon>Actinomycetes</taxon>
        <taxon>Micrococcales</taxon>
        <taxon>Micrococcaceae</taxon>
        <taxon>Glutamicibacter</taxon>
    </lineage>
</organism>
<feature type="transmembrane region" description="Helical" evidence="1">
    <location>
        <begin position="6"/>
        <end position="29"/>
    </location>
</feature>
<dbReference type="GeneID" id="303306005"/>
<reference evidence="3" key="1">
    <citation type="journal article" date="2019" name="Int. J. Syst. Evol. Microbiol.">
        <title>The Global Catalogue of Microorganisms (GCM) 10K type strain sequencing project: providing services to taxonomists for standard genome sequencing and annotation.</title>
        <authorList>
            <consortium name="The Broad Institute Genomics Platform"/>
            <consortium name="The Broad Institute Genome Sequencing Center for Infectious Disease"/>
            <person name="Wu L."/>
            <person name="Ma J."/>
        </authorList>
    </citation>
    <scope>NUCLEOTIDE SEQUENCE [LARGE SCALE GENOMIC DNA]</scope>
    <source>
        <strain evidence="3">CGMCC 1.3685</strain>
    </source>
</reference>
<evidence type="ECO:0000256" key="1">
    <source>
        <dbReference type="SAM" id="Phobius"/>
    </source>
</evidence>
<evidence type="ECO:0000313" key="2">
    <source>
        <dbReference type="EMBL" id="GGJ74478.1"/>
    </source>
</evidence>
<keyword evidence="1" id="KW-0472">Membrane</keyword>
<dbReference type="Proteomes" id="UP000606115">
    <property type="component" value="Unassembled WGS sequence"/>
</dbReference>
<gene>
    <name evidence="2" type="ORF">GCM10007173_36820</name>
</gene>
<proteinExistence type="predicted"/>
<name>A0ABQ2DVG3_9MICC</name>